<evidence type="ECO:0000259" key="7">
    <source>
        <dbReference type="Pfam" id="PF07980"/>
    </source>
</evidence>
<keyword evidence="5" id="KW-0998">Cell outer membrane</keyword>
<dbReference type="EMBL" id="QGHA01000001">
    <property type="protein sequence ID" value="PWK79554.1"/>
    <property type="molecule type" value="Genomic_DNA"/>
</dbReference>
<dbReference type="Gene3D" id="1.25.40.390">
    <property type="match status" value="1"/>
</dbReference>
<evidence type="ECO:0000313" key="10">
    <source>
        <dbReference type="Proteomes" id="UP000245678"/>
    </source>
</evidence>
<evidence type="ECO:0000256" key="1">
    <source>
        <dbReference type="ARBA" id="ARBA00004442"/>
    </source>
</evidence>
<reference evidence="9 10" key="1">
    <citation type="submission" date="2018-05" db="EMBL/GenBank/DDBJ databases">
        <title>Genomic Encyclopedia of Archaeal and Bacterial Type Strains, Phase II (KMG-II): from individual species to whole genera.</title>
        <authorList>
            <person name="Goeker M."/>
        </authorList>
    </citation>
    <scope>NUCLEOTIDE SEQUENCE [LARGE SCALE GENOMIC DNA]</scope>
    <source>
        <strain evidence="9 10">DSM 19975</strain>
    </source>
</reference>
<dbReference type="Proteomes" id="UP000245678">
    <property type="component" value="Unassembled WGS sequence"/>
</dbReference>
<evidence type="ECO:0000256" key="4">
    <source>
        <dbReference type="ARBA" id="ARBA00023136"/>
    </source>
</evidence>
<keyword evidence="10" id="KW-1185">Reference proteome</keyword>
<name>A0A316HEE9_9SPHI</name>
<comment type="caution">
    <text evidence="9">The sequence shown here is derived from an EMBL/GenBank/DDBJ whole genome shotgun (WGS) entry which is preliminary data.</text>
</comment>
<gene>
    <name evidence="9" type="ORF">LX99_00011</name>
</gene>
<feature type="chain" id="PRO_5016466203" evidence="6">
    <location>
        <begin position="25"/>
        <end position="471"/>
    </location>
</feature>
<dbReference type="GO" id="GO:0009279">
    <property type="term" value="C:cell outer membrane"/>
    <property type="evidence" value="ECO:0007669"/>
    <property type="project" value="UniProtKB-SubCell"/>
</dbReference>
<dbReference type="InterPro" id="IPR011990">
    <property type="entry name" value="TPR-like_helical_dom_sf"/>
</dbReference>
<proteinExistence type="inferred from homology"/>
<dbReference type="RefSeq" id="WP_109605278.1">
    <property type="nucleotide sequence ID" value="NZ_QGHA01000001.1"/>
</dbReference>
<dbReference type="Pfam" id="PF14322">
    <property type="entry name" value="SusD-like_3"/>
    <property type="match status" value="1"/>
</dbReference>
<evidence type="ECO:0000256" key="5">
    <source>
        <dbReference type="ARBA" id="ARBA00023237"/>
    </source>
</evidence>
<dbReference type="Pfam" id="PF07980">
    <property type="entry name" value="SusD_RagB"/>
    <property type="match status" value="1"/>
</dbReference>
<keyword evidence="4" id="KW-0472">Membrane</keyword>
<organism evidence="9 10">
    <name type="scientific">Mucilaginibacter oryzae</name>
    <dbReference type="NCBI Taxonomy" id="468058"/>
    <lineage>
        <taxon>Bacteria</taxon>
        <taxon>Pseudomonadati</taxon>
        <taxon>Bacteroidota</taxon>
        <taxon>Sphingobacteriia</taxon>
        <taxon>Sphingobacteriales</taxon>
        <taxon>Sphingobacteriaceae</taxon>
        <taxon>Mucilaginibacter</taxon>
    </lineage>
</organism>
<sequence length="471" mass="53088">MKCKKILVILLCLSTILVSCNKYLDVNPKSSISEEQLFSSEIGFQQALDGVYALFGSRNLFGDNLSMGFESALAQNYNIPTSNAFYDTSNLNFNSTEVISYLNSIWSGGYNAIAGANKVIQNTQEKRSVLSDQGYNRIRGEALALRAYMHFELLRLFGPEYVSGQNKKAIPYKTAVNQYVVVPSTTQMVVQKALADLKEAEQLLQNSDPILTGDAVRATKMNYYAVKALEARIYLFAGDKTNAFTAAQTVVKANKFPFVDFGAATADASSRDRLYITELIFGLRVANLRNWTDQSYFRGPSFMRRPLIDYQSLYETGTGGSTDIRYMARIETDNSVANSAGNIFCSKFWQTYPGTAPTDGRLDEIVPMIRLSEMYYILAECATTPVDGVNYLNIVRQSRNLTPLADNITQELLNSEITKEYQKEFHAEGQLFFYYKRQNIVRMQFKSTDISLSQYVLPIPDSELEFNPNYK</sequence>
<evidence type="ECO:0000256" key="2">
    <source>
        <dbReference type="ARBA" id="ARBA00006275"/>
    </source>
</evidence>
<dbReference type="PROSITE" id="PS51257">
    <property type="entry name" value="PROKAR_LIPOPROTEIN"/>
    <property type="match status" value="1"/>
</dbReference>
<dbReference type="InterPro" id="IPR033985">
    <property type="entry name" value="SusD-like_N"/>
</dbReference>
<evidence type="ECO:0000313" key="9">
    <source>
        <dbReference type="EMBL" id="PWK79554.1"/>
    </source>
</evidence>
<feature type="domain" description="SusD-like N-terminal" evidence="8">
    <location>
        <begin position="22"/>
        <end position="235"/>
    </location>
</feature>
<evidence type="ECO:0000256" key="6">
    <source>
        <dbReference type="SAM" id="SignalP"/>
    </source>
</evidence>
<protein>
    <submittedName>
        <fullName evidence="9">SusD-like starch-binding protein associating with outer membrane</fullName>
    </submittedName>
</protein>
<dbReference type="InterPro" id="IPR012944">
    <property type="entry name" value="SusD_RagB_dom"/>
</dbReference>
<keyword evidence="3 6" id="KW-0732">Signal</keyword>
<evidence type="ECO:0000256" key="3">
    <source>
        <dbReference type="ARBA" id="ARBA00022729"/>
    </source>
</evidence>
<accession>A0A316HEE9</accession>
<feature type="domain" description="RagB/SusD" evidence="7">
    <location>
        <begin position="327"/>
        <end position="437"/>
    </location>
</feature>
<dbReference type="AlphaFoldDB" id="A0A316HEE9"/>
<evidence type="ECO:0000259" key="8">
    <source>
        <dbReference type="Pfam" id="PF14322"/>
    </source>
</evidence>
<comment type="similarity">
    <text evidence="2">Belongs to the SusD family.</text>
</comment>
<feature type="signal peptide" evidence="6">
    <location>
        <begin position="1"/>
        <end position="24"/>
    </location>
</feature>
<comment type="subcellular location">
    <subcellularLocation>
        <location evidence="1">Cell outer membrane</location>
    </subcellularLocation>
</comment>
<dbReference type="SUPFAM" id="SSF48452">
    <property type="entry name" value="TPR-like"/>
    <property type="match status" value="1"/>
</dbReference>